<dbReference type="InterPro" id="IPR050708">
    <property type="entry name" value="T6SS_VgrG/RHS"/>
</dbReference>
<dbReference type="PANTHER" id="PTHR32305">
    <property type="match status" value="1"/>
</dbReference>
<dbReference type="EMBL" id="JANFZH010000074">
    <property type="protein sequence ID" value="MCQ4841769.1"/>
    <property type="molecule type" value="Genomic_DNA"/>
</dbReference>
<keyword evidence="2" id="KW-1133">Transmembrane helix</keyword>
<evidence type="ECO:0000313" key="4">
    <source>
        <dbReference type="EMBL" id="MCQ4841769.1"/>
    </source>
</evidence>
<dbReference type="NCBIfam" id="TIGR03696">
    <property type="entry name" value="Rhs_assc_core"/>
    <property type="match status" value="1"/>
</dbReference>
<reference evidence="4 5" key="1">
    <citation type="submission" date="2022-06" db="EMBL/GenBank/DDBJ databases">
        <title>Isolation of gut microbiota from human fecal samples.</title>
        <authorList>
            <person name="Pamer E.G."/>
            <person name="Barat B."/>
            <person name="Waligurski E."/>
            <person name="Medina S."/>
            <person name="Paddock L."/>
            <person name="Mostad J."/>
        </authorList>
    </citation>
    <scope>NUCLEOTIDE SEQUENCE [LARGE SCALE GENOMIC DNA]</scope>
    <source>
        <strain evidence="4 5">DFI.9.73</strain>
    </source>
</reference>
<feature type="domain" description="Teneurin-like YD-shell" evidence="3">
    <location>
        <begin position="1404"/>
        <end position="1707"/>
    </location>
</feature>
<name>A0ABT1S4A7_9FIRM</name>
<feature type="transmembrane region" description="Helical" evidence="2">
    <location>
        <begin position="1723"/>
        <end position="1747"/>
    </location>
</feature>
<keyword evidence="2" id="KW-0472">Membrane</keyword>
<keyword evidence="1" id="KW-0677">Repeat</keyword>
<dbReference type="RefSeq" id="WP_256192450.1">
    <property type="nucleotide sequence ID" value="NZ_JANFZG010000055.1"/>
</dbReference>
<proteinExistence type="predicted"/>
<protein>
    <recommendedName>
        <fullName evidence="3">Teneurin-like YD-shell domain-containing protein</fullName>
    </recommendedName>
</protein>
<dbReference type="InterPro" id="IPR022385">
    <property type="entry name" value="Rhs_assc_core"/>
</dbReference>
<dbReference type="NCBIfam" id="TIGR01643">
    <property type="entry name" value="YD_repeat_2x"/>
    <property type="match status" value="1"/>
</dbReference>
<dbReference type="Pfam" id="PF25023">
    <property type="entry name" value="TEN_YD-shell"/>
    <property type="match status" value="1"/>
</dbReference>
<comment type="caution">
    <text evidence="4">The sequence shown here is derived from an EMBL/GenBank/DDBJ whole genome shotgun (WGS) entry which is preliminary data.</text>
</comment>
<keyword evidence="5" id="KW-1185">Reference proteome</keyword>
<evidence type="ECO:0000313" key="5">
    <source>
        <dbReference type="Proteomes" id="UP001524473"/>
    </source>
</evidence>
<evidence type="ECO:0000256" key="2">
    <source>
        <dbReference type="SAM" id="Phobius"/>
    </source>
</evidence>
<accession>A0ABT1S4A7</accession>
<dbReference type="Gene3D" id="2.60.120.260">
    <property type="entry name" value="Galactose-binding domain-like"/>
    <property type="match status" value="2"/>
</dbReference>
<evidence type="ECO:0000256" key="1">
    <source>
        <dbReference type="ARBA" id="ARBA00022737"/>
    </source>
</evidence>
<dbReference type="InterPro" id="IPR006530">
    <property type="entry name" value="YD"/>
</dbReference>
<dbReference type="PANTHER" id="PTHR32305:SF15">
    <property type="entry name" value="PROTEIN RHSA-RELATED"/>
    <property type="match status" value="1"/>
</dbReference>
<organism evidence="4 5">
    <name type="scientific">Neglectibacter timonensis</name>
    <dbReference type="NCBI Taxonomy" id="1776382"/>
    <lineage>
        <taxon>Bacteria</taxon>
        <taxon>Bacillati</taxon>
        <taxon>Bacillota</taxon>
        <taxon>Clostridia</taxon>
        <taxon>Eubacteriales</taxon>
        <taxon>Oscillospiraceae</taxon>
        <taxon>Neglectibacter</taxon>
    </lineage>
</organism>
<dbReference type="Gene3D" id="2.180.10.10">
    <property type="entry name" value="RHS repeat-associated core"/>
    <property type="match status" value="2"/>
</dbReference>
<dbReference type="InterPro" id="IPR056823">
    <property type="entry name" value="TEN-like_YD-shell"/>
</dbReference>
<evidence type="ECO:0000259" key="3">
    <source>
        <dbReference type="Pfam" id="PF25023"/>
    </source>
</evidence>
<gene>
    <name evidence="4" type="ORF">NE695_17830</name>
</gene>
<dbReference type="Proteomes" id="UP001524473">
    <property type="component" value="Unassembled WGS sequence"/>
</dbReference>
<keyword evidence="2" id="KW-0812">Transmembrane</keyword>
<sequence length="1884" mass="206522">MEANEEWIDAEDRTFPVMIDPTVILYGGDYQGSITATTLTSGTTNTGAGGESLYIGHDSYGRDIQSFVQFGKLPTLPSNCSVVNAVLGMYQHTYSAVGMNRLFLRAHEVTAVKPSQYGTAADWIRAMTWNTKPAFDANVSEAYARVNAGNQGSYVTWDISRVVSKWYANKTSNRILAMDAIGPNQFSSSSYAASAFWMNVGATPVFMIYYRNNVGLEGRYTYQTASVGRAGTAYVGDYTSQLTVANTLLSSYSEVMPFSLTAYYNSPYHGRYFTANNAVGIHTADYTTMNIGDGWKLNVQETVVKQTVKTNDVSTEYYIYTDADGTEHYFEIKPGQSSYQDDEGLGLTLSLSGTVHTLKDETNNRKEFTNGYLTKLIDRNGNTIYFLYNDNTAYSTSNPVNPSATVWKPKAGQSNRMTQIWQANDNGSAADVQVLICKFTYSGNYLSKVTDSQGREVSLQYTLPSSGMQKLSKIVFPDGYEAEYAYSAGAQLLTKLFDGEAQAGVEFGYQNQYDNWLVQNAKEFIASSINGTQSVGNAWHNWSPSLQQRQYRFYGQDHIAETEDDIVTHYTFDIAGRTVNVVNHNTDRSKVLGTSAAAYTKNTGTSKTNNRVTGAAASGITSGNRLNNSGLEQNPNSSYGWNVSTNISGGNAALRANVSEVTPAITPRTGGYLMKMYAPSGSSGTVSGQQTVYLEAGKTYVFSGYANSSGIQNFGADGGMSVSFQNTSGVTLAESNILNSATSAKIQSGWSRLEVSFTPDNSGDYRVSANVKNASTYAAFDDFQLEEVVLASAEMPEGKQGTASSANLLQMGGVELWNSSGPSITSVPVYWTYDTARAQPVRATGDDAGRGFIFQILGHPDAQRRASQTVVVNRPSDTTYMLSGWGKAMSVTDCAPITDLTNDNSTYQRFFGMIVKVLYSDTATPEYQYVSFDPQYDGWQYTSGFIVPKRAGKTVSSITVSLAYDHNVNTAWFDQISLTEEPAQTYTYDSNGKLKSVTKSSQSTDTYTYSGPDLTKFVSSAMGTFDYTYDSNHNMTKATNDGVNLTAQYDTAGNNTLAKLQKGTSGIYMQSSAAYTADKNHTASVTDVNNITTRYTYDNLNRLSSTITPYQGGTLTETQTYGAGSDRVTNKFSSGTYALSSTYENGQLTVTSRKSFAGSTTNWQRYLMPADSWGNITSVQVQSGKNAGSEADVAWEAPITLGDYEYAENNGPLTQMTYGNGDSIRYSYDVYGRGVLAEYRTGNLLDYTQVNTYDANGNVARSAVLDGAGNLIADYLYEYDSLGRLIRSGQSGDGVTELETQHQYDAQNRLCAQSWKVPGQIPIVLWDAYTYNNNNGTLHSMLLGTGRSISFGYDNLLRMQSETLEGVYQRRRNYTNAGTTNHETNQINYFNYLTADGTSMKLGYQYKYDAAGNIKEVYSRTGTNALALESSYEYDRLGQITKATDSRGTETYTYDTAGNLLSRALGGTGSTYTYGNSSWGDLLTAFKGQGIAYEGQTYSAASNTVSGTAVSGNPVSYYNGTRWAMDWKNGTQLSTASASGKNVSYIYDKDGLRTSKTVNGVTYEYAYAGGKLMWQGWSGNEIYFFYDNAGAPVALYYFPANGGERITGYYMTNQQGDIVRIENQYGTVIASYAYDAWGKPVSAAGSIADINPLRYRGYYYDTDTGFYYLQSRYYDPVVSRFISADSFASTGQGILGYNMFAYCNNDPVNYSDPSGDIAIVDDIIAIGLFFIATVVLAAIASSVVQFVQNITGSATSGSIAGSWNSASDIPKRDYAKEFEEQEKKIIASREKKSPILFPVNPMDFNPIGLERIPRVEMNQGKNGGIIHWVYPGTSVVIFEWNQDLNNTSHYHTMRPRDANHHNEGIHYLPGTPIPEPWRSMFFGG</sequence>